<keyword evidence="2" id="KW-0808">Transferase</keyword>
<gene>
    <name evidence="2" type="ORF">A1Q1_06919</name>
</gene>
<dbReference type="Proteomes" id="UP000002748">
    <property type="component" value="Unassembled WGS sequence"/>
</dbReference>
<dbReference type="GeneID" id="25990431"/>
<accession>J5RC37</accession>
<organism evidence="2 3">
    <name type="scientific">Trichosporon asahii var. asahii (strain ATCC 90039 / CBS 2479 / JCM 2466 / KCTC 7840 / NBRC 103889/ NCYC 2677 / UAMH 7654)</name>
    <name type="common">Yeast</name>
    <dbReference type="NCBI Taxonomy" id="1186058"/>
    <lineage>
        <taxon>Eukaryota</taxon>
        <taxon>Fungi</taxon>
        <taxon>Dikarya</taxon>
        <taxon>Basidiomycota</taxon>
        <taxon>Agaricomycotina</taxon>
        <taxon>Tremellomycetes</taxon>
        <taxon>Trichosporonales</taxon>
        <taxon>Trichosporonaceae</taxon>
        <taxon>Trichosporon</taxon>
    </lineage>
</organism>
<dbReference type="RefSeq" id="XP_014182643.1">
    <property type="nucleotide sequence ID" value="XM_014327168.1"/>
</dbReference>
<protein>
    <submittedName>
        <fullName evidence="2">Choline kinase</fullName>
    </submittedName>
</protein>
<dbReference type="EMBL" id="ALBS01000045">
    <property type="protein sequence ID" value="EJT51833.1"/>
    <property type="molecule type" value="Genomic_DNA"/>
</dbReference>
<sequence length="96" mass="9864">MVVTPDHRPIDATTPLSPLLLASASPSLHTTGSSASLTGKVAHPVAPVLRKHSTGSFSKLSEFQLDGPAISSSGASQEDINNSLGLPHVNLSIDAR</sequence>
<reference evidence="2 3" key="1">
    <citation type="journal article" date="2012" name="Eukaryot. Cell">
        <title>Draft genome sequence of CBS 2479, the standard type strain of Trichosporon asahii.</title>
        <authorList>
            <person name="Yang R.Y."/>
            <person name="Li H.T."/>
            <person name="Zhu H."/>
            <person name="Zhou G.P."/>
            <person name="Wang M."/>
            <person name="Wang L."/>
        </authorList>
    </citation>
    <scope>NUCLEOTIDE SEQUENCE [LARGE SCALE GENOMIC DNA]</scope>
    <source>
        <strain evidence="3">ATCC 90039 / CBS 2479 / JCM 2466 / KCTC 7840 / NCYC 2677 / UAMH 7654</strain>
    </source>
</reference>
<comment type="caution">
    <text evidence="2">The sequence shown here is derived from an EMBL/GenBank/DDBJ whole genome shotgun (WGS) entry which is preliminary data.</text>
</comment>
<name>J5RC37_TRIAS</name>
<keyword evidence="2" id="KW-0418">Kinase</keyword>
<dbReference type="KEGG" id="tasa:A1Q1_06919"/>
<evidence type="ECO:0000313" key="2">
    <source>
        <dbReference type="EMBL" id="EJT51833.1"/>
    </source>
</evidence>
<evidence type="ECO:0000313" key="3">
    <source>
        <dbReference type="Proteomes" id="UP000002748"/>
    </source>
</evidence>
<evidence type="ECO:0000256" key="1">
    <source>
        <dbReference type="SAM" id="MobiDB-lite"/>
    </source>
</evidence>
<dbReference type="HOGENOM" id="CLU_2361226_0_0_1"/>
<dbReference type="GO" id="GO:0016301">
    <property type="term" value="F:kinase activity"/>
    <property type="evidence" value="ECO:0007669"/>
    <property type="project" value="UniProtKB-KW"/>
</dbReference>
<proteinExistence type="predicted"/>
<dbReference type="AlphaFoldDB" id="J5RC37"/>
<feature type="region of interest" description="Disordered" evidence="1">
    <location>
        <begin position="70"/>
        <end position="96"/>
    </location>
</feature>
<dbReference type="VEuPathDB" id="FungiDB:A1Q1_06919"/>
<feature type="compositionally biased region" description="Polar residues" evidence="1">
    <location>
        <begin position="70"/>
        <end position="84"/>
    </location>
</feature>